<dbReference type="PANTHER" id="PTHR41260:SF1">
    <property type="entry name" value="PROTEIN ECSC"/>
    <property type="match status" value="1"/>
</dbReference>
<sequence length="250" mass="26255">MTGTDLVEVVDIDLELTALARRHKGAGGLGLQVLNFVGGQAENLLERLPDRVKDRLEDATARALNVAMRAASQSRGLVPDQKGWLNTAMTTAMGAMGGAGGLPTALAELPVTTTVLLRTIQGIAFQHGFNPDDPDVQKECLLVFGSAGPLAADDGADMAFLSARVTLTGGTVHGLIARVAPRLATVLGQKLATQTIPVIGAVAGAATNYAYTSYYQEMAHVHFGLRRLSEKSGRTRAELVEDLRGAINAL</sequence>
<dbReference type="OrthoDB" id="7569638at2"/>
<dbReference type="RefSeq" id="WP_089270438.1">
    <property type="nucleotide sequence ID" value="NZ_FZNN01000008.1"/>
</dbReference>
<keyword evidence="2" id="KW-1185">Reference proteome</keyword>
<evidence type="ECO:0000313" key="2">
    <source>
        <dbReference type="Proteomes" id="UP000198417"/>
    </source>
</evidence>
<name>A0A238WWY4_9RHOB</name>
<gene>
    <name evidence="1" type="ORF">SAMN06265370_10816</name>
</gene>
<dbReference type="Proteomes" id="UP000198417">
    <property type="component" value="Unassembled WGS sequence"/>
</dbReference>
<dbReference type="EMBL" id="FZNN01000008">
    <property type="protein sequence ID" value="SNR51047.1"/>
    <property type="molecule type" value="Genomic_DNA"/>
</dbReference>
<dbReference type="InterPro" id="IPR024787">
    <property type="entry name" value="EcsC"/>
</dbReference>
<evidence type="ECO:0000313" key="1">
    <source>
        <dbReference type="EMBL" id="SNR51047.1"/>
    </source>
</evidence>
<dbReference type="AlphaFoldDB" id="A0A238WWY4"/>
<accession>A0A238WWY4</accession>
<organism evidence="1 2">
    <name type="scientific">Puniceibacterium sediminis</name>
    <dbReference type="NCBI Taxonomy" id="1608407"/>
    <lineage>
        <taxon>Bacteria</taxon>
        <taxon>Pseudomonadati</taxon>
        <taxon>Pseudomonadota</taxon>
        <taxon>Alphaproteobacteria</taxon>
        <taxon>Rhodobacterales</taxon>
        <taxon>Paracoccaceae</taxon>
        <taxon>Puniceibacterium</taxon>
    </lineage>
</organism>
<dbReference type="Pfam" id="PF12787">
    <property type="entry name" value="EcsC"/>
    <property type="match status" value="1"/>
</dbReference>
<protein>
    <submittedName>
        <fullName evidence="1">EcsC protein family protein</fullName>
    </submittedName>
</protein>
<dbReference type="PANTHER" id="PTHR41260">
    <property type="entry name" value="PROTEIN ECSC"/>
    <property type="match status" value="1"/>
</dbReference>
<proteinExistence type="predicted"/>
<reference evidence="1 2" key="1">
    <citation type="submission" date="2017-06" db="EMBL/GenBank/DDBJ databases">
        <authorList>
            <person name="Kim H.J."/>
            <person name="Triplett B.A."/>
        </authorList>
    </citation>
    <scope>NUCLEOTIDE SEQUENCE [LARGE SCALE GENOMIC DNA]</scope>
    <source>
        <strain evidence="1 2">DSM 29052</strain>
    </source>
</reference>